<accession>A0A238VLC8</accession>
<dbReference type="InterPro" id="IPR029058">
    <property type="entry name" value="AB_hydrolase_fold"/>
</dbReference>
<keyword evidence="4" id="KW-1185">Reference proteome</keyword>
<protein>
    <submittedName>
        <fullName evidence="3">Acetyl esterase/lipase</fullName>
    </submittedName>
</protein>
<dbReference type="OrthoDB" id="9796689at2"/>
<organism evidence="3 4">
    <name type="scientific">Lutibacter flavus</name>
    <dbReference type="NCBI Taxonomy" id="691689"/>
    <lineage>
        <taxon>Bacteria</taxon>
        <taxon>Pseudomonadati</taxon>
        <taxon>Bacteroidota</taxon>
        <taxon>Flavobacteriia</taxon>
        <taxon>Flavobacteriales</taxon>
        <taxon>Flavobacteriaceae</taxon>
        <taxon>Lutibacter</taxon>
    </lineage>
</organism>
<dbReference type="Pfam" id="PF20434">
    <property type="entry name" value="BD-FAE"/>
    <property type="match status" value="1"/>
</dbReference>
<evidence type="ECO:0000256" key="1">
    <source>
        <dbReference type="ARBA" id="ARBA00022801"/>
    </source>
</evidence>
<gene>
    <name evidence="3" type="ORF">SAMN04488111_0664</name>
</gene>
<keyword evidence="1" id="KW-0378">Hydrolase</keyword>
<evidence type="ECO:0000313" key="3">
    <source>
        <dbReference type="EMBL" id="SNR35008.1"/>
    </source>
</evidence>
<dbReference type="EMBL" id="FZNX01000001">
    <property type="protein sequence ID" value="SNR35008.1"/>
    <property type="molecule type" value="Genomic_DNA"/>
</dbReference>
<dbReference type="RefSeq" id="WP_089376993.1">
    <property type="nucleotide sequence ID" value="NZ_FZNX01000001.1"/>
</dbReference>
<dbReference type="Gene3D" id="3.40.50.1820">
    <property type="entry name" value="alpha/beta hydrolase"/>
    <property type="match status" value="1"/>
</dbReference>
<dbReference type="AlphaFoldDB" id="A0A238VLC8"/>
<proteinExistence type="predicted"/>
<dbReference type="PROSITE" id="PS51257">
    <property type="entry name" value="PROKAR_LIPOPROTEIN"/>
    <property type="match status" value="1"/>
</dbReference>
<name>A0A238VLC8_9FLAO</name>
<dbReference type="GO" id="GO:0016787">
    <property type="term" value="F:hydrolase activity"/>
    <property type="evidence" value="ECO:0007669"/>
    <property type="project" value="UniProtKB-KW"/>
</dbReference>
<evidence type="ECO:0000313" key="4">
    <source>
        <dbReference type="Proteomes" id="UP000198412"/>
    </source>
</evidence>
<reference evidence="4" key="1">
    <citation type="submission" date="2017-06" db="EMBL/GenBank/DDBJ databases">
        <authorList>
            <person name="Varghese N."/>
            <person name="Submissions S."/>
        </authorList>
    </citation>
    <scope>NUCLEOTIDE SEQUENCE [LARGE SCALE GENOMIC DNA]</scope>
    <source>
        <strain evidence="4">DSM 27993</strain>
    </source>
</reference>
<dbReference type="InterPro" id="IPR049492">
    <property type="entry name" value="BD-FAE-like_dom"/>
</dbReference>
<dbReference type="Proteomes" id="UP000198412">
    <property type="component" value="Unassembled WGS sequence"/>
</dbReference>
<sequence length="494" mass="57665">MRVKLIFILSLIIFTQSCKNVDYKKNKELYLQEQLEFAKPISNFIKGNKYPLYILDQNDFTQKIDSLQFIFTKYLDNNKSKLDKKTFNEETVLIKLAFNKFILEYPELHKRYTGEKISLSKTNQSKLNKNLIIFNDTTFLSARELKEYIASYIRIEADKKLGSGVFNKSDNQQLEADWSVMDKLFTNSKISDFWKHKYLNYHVNNFGIKNIDKIYSSFMASCKTTEYKESISKLYNSHKMGRENHIIETYKEVDGFKLDMHLFLPNPEKFKGKRPTIVKFHGGSWSEGKPDWFFSTAESYAKQGWVVAVVEYRIKGRHNAYPFGSVKDAKSAMRWIRENAEKYNVDSNKIIATGDSAGGHLCLAITLVENWNENTDNLKISAIPNVIIVNAGVYDLTTRENRWITEQYENKEIAKEISPNHLLKKSPIKMLLIHGEKDRNCPYEIAVSFHKEMKNLGNDIQFHTVKNAEHWIWFGKHSAEVSKITSEFIRSLNF</sequence>
<dbReference type="InterPro" id="IPR050300">
    <property type="entry name" value="GDXG_lipolytic_enzyme"/>
</dbReference>
<dbReference type="PANTHER" id="PTHR48081">
    <property type="entry name" value="AB HYDROLASE SUPERFAMILY PROTEIN C4A8.06C"/>
    <property type="match status" value="1"/>
</dbReference>
<evidence type="ECO:0000259" key="2">
    <source>
        <dbReference type="Pfam" id="PF20434"/>
    </source>
</evidence>
<feature type="domain" description="BD-FAE-like" evidence="2">
    <location>
        <begin position="267"/>
        <end position="452"/>
    </location>
</feature>
<dbReference type="SUPFAM" id="SSF53474">
    <property type="entry name" value="alpha/beta-Hydrolases"/>
    <property type="match status" value="1"/>
</dbReference>